<dbReference type="EnsemblMetazoa" id="MESCA008935-RA">
    <property type="protein sequence ID" value="MESCA008935-PA"/>
    <property type="gene ID" value="MESCA008935"/>
</dbReference>
<evidence type="ECO:0000313" key="1">
    <source>
        <dbReference type="EnsemblMetazoa" id="MESCA008935-PA"/>
    </source>
</evidence>
<accession>T1GYK3</accession>
<dbReference type="Pfam" id="PF04527">
    <property type="entry name" value="Retinin_C"/>
    <property type="match status" value="1"/>
</dbReference>
<keyword evidence="2" id="KW-1185">Reference proteome</keyword>
<dbReference type="PANTHER" id="PTHR34931">
    <property type="entry name" value="FI02976P-RELATED"/>
    <property type="match status" value="1"/>
</dbReference>
<dbReference type="AlphaFoldDB" id="T1GYK3"/>
<dbReference type="InterPro" id="IPR007614">
    <property type="entry name" value="Retinin_C"/>
</dbReference>
<evidence type="ECO:0000313" key="2">
    <source>
        <dbReference type="Proteomes" id="UP000015102"/>
    </source>
</evidence>
<dbReference type="EMBL" id="CAQQ02388708">
    <property type="status" value="NOT_ANNOTATED_CDS"/>
    <property type="molecule type" value="Genomic_DNA"/>
</dbReference>
<protein>
    <submittedName>
        <fullName evidence="1">Uncharacterized protein</fullName>
    </submittedName>
</protein>
<reference evidence="1" key="2">
    <citation type="submission" date="2015-06" db="UniProtKB">
        <authorList>
            <consortium name="EnsemblMetazoa"/>
        </authorList>
    </citation>
    <scope>IDENTIFICATION</scope>
</reference>
<sequence>METSKCLKDNTKLKHQFMAILLATLFGLAACRPSFIHTEPELSYGLGYKVVPTVVGHSLHSVPTAVSHQSQTIVHEKRPYLRPVIHHTPVYKTIGHEPVVDTTLLNGVSPYGVYNSLYNDWNPWYLK</sequence>
<proteinExistence type="predicted"/>
<organism evidence="1 2">
    <name type="scientific">Megaselia scalaris</name>
    <name type="common">Humpbacked fly</name>
    <name type="synonym">Phora scalaris</name>
    <dbReference type="NCBI Taxonomy" id="36166"/>
    <lineage>
        <taxon>Eukaryota</taxon>
        <taxon>Metazoa</taxon>
        <taxon>Ecdysozoa</taxon>
        <taxon>Arthropoda</taxon>
        <taxon>Hexapoda</taxon>
        <taxon>Insecta</taxon>
        <taxon>Pterygota</taxon>
        <taxon>Neoptera</taxon>
        <taxon>Endopterygota</taxon>
        <taxon>Diptera</taxon>
        <taxon>Brachycera</taxon>
        <taxon>Muscomorpha</taxon>
        <taxon>Platypezoidea</taxon>
        <taxon>Phoridae</taxon>
        <taxon>Megaseliini</taxon>
        <taxon>Megaselia</taxon>
    </lineage>
</organism>
<dbReference type="HOGENOM" id="CLU_1973001_0_0_1"/>
<dbReference type="PANTHER" id="PTHR34931:SF4">
    <property type="entry name" value="GEO13385P1-RELATED"/>
    <property type="match status" value="1"/>
</dbReference>
<dbReference type="Proteomes" id="UP000015102">
    <property type="component" value="Unassembled WGS sequence"/>
</dbReference>
<name>T1GYK3_MEGSC</name>
<dbReference type="PROSITE" id="PS51257">
    <property type="entry name" value="PROKAR_LIPOPROTEIN"/>
    <property type="match status" value="1"/>
</dbReference>
<reference evidence="2" key="1">
    <citation type="submission" date="2013-02" db="EMBL/GenBank/DDBJ databases">
        <authorList>
            <person name="Hughes D."/>
        </authorList>
    </citation>
    <scope>NUCLEOTIDE SEQUENCE</scope>
    <source>
        <strain>Durham</strain>
        <strain evidence="2">NC isolate 2 -- Noor lab</strain>
    </source>
</reference>